<keyword evidence="2" id="KW-1185">Reference proteome</keyword>
<name>D7LUJ4_ARALL</name>
<organism evidence="2">
    <name type="scientific">Arabidopsis lyrata subsp. lyrata</name>
    <name type="common">Lyre-leaved rock-cress</name>
    <dbReference type="NCBI Taxonomy" id="81972"/>
    <lineage>
        <taxon>Eukaryota</taxon>
        <taxon>Viridiplantae</taxon>
        <taxon>Streptophyta</taxon>
        <taxon>Embryophyta</taxon>
        <taxon>Tracheophyta</taxon>
        <taxon>Spermatophyta</taxon>
        <taxon>Magnoliopsida</taxon>
        <taxon>eudicotyledons</taxon>
        <taxon>Gunneridae</taxon>
        <taxon>Pentapetalae</taxon>
        <taxon>rosids</taxon>
        <taxon>malvids</taxon>
        <taxon>Brassicales</taxon>
        <taxon>Brassicaceae</taxon>
        <taxon>Camelineae</taxon>
        <taxon>Arabidopsis</taxon>
    </lineage>
</organism>
<feature type="non-terminal residue" evidence="1">
    <location>
        <position position="1"/>
    </location>
</feature>
<protein>
    <submittedName>
        <fullName evidence="1">Predicted protein</fullName>
    </submittedName>
</protein>
<dbReference type="eggNOG" id="KOG0797">
    <property type="taxonomic scope" value="Eukaryota"/>
</dbReference>
<dbReference type="EMBL" id="GL348717">
    <property type="protein sequence ID" value="EFH54184.1"/>
    <property type="molecule type" value="Genomic_DNA"/>
</dbReference>
<evidence type="ECO:0000313" key="2">
    <source>
        <dbReference type="Proteomes" id="UP000008694"/>
    </source>
</evidence>
<gene>
    <name evidence="1" type="ORF">ARALYDRAFT_666217</name>
</gene>
<reference evidence="2" key="1">
    <citation type="journal article" date="2011" name="Nat. Genet.">
        <title>The Arabidopsis lyrata genome sequence and the basis of rapid genome size change.</title>
        <authorList>
            <person name="Hu T.T."/>
            <person name="Pattyn P."/>
            <person name="Bakker E.G."/>
            <person name="Cao J."/>
            <person name="Cheng J.-F."/>
            <person name="Clark R.M."/>
            <person name="Fahlgren N."/>
            <person name="Fawcett J.A."/>
            <person name="Grimwood J."/>
            <person name="Gundlach H."/>
            <person name="Haberer G."/>
            <person name="Hollister J.D."/>
            <person name="Ossowski S."/>
            <person name="Ottilar R.P."/>
            <person name="Salamov A.A."/>
            <person name="Schneeberger K."/>
            <person name="Spannagl M."/>
            <person name="Wang X."/>
            <person name="Yang L."/>
            <person name="Nasrallah M.E."/>
            <person name="Bergelson J."/>
            <person name="Carrington J.C."/>
            <person name="Gaut B.S."/>
            <person name="Schmutz J."/>
            <person name="Mayer K.F.X."/>
            <person name="Van de Peer Y."/>
            <person name="Grigoriev I.V."/>
            <person name="Nordborg M."/>
            <person name="Weigel D."/>
            <person name="Guo Y.-L."/>
        </authorList>
    </citation>
    <scope>NUCLEOTIDE SEQUENCE [LARGE SCALE GENOMIC DNA]</scope>
    <source>
        <strain evidence="2">cv. MN47</strain>
    </source>
</reference>
<accession>D7LUJ4</accession>
<dbReference type="STRING" id="81972.D7LUJ4"/>
<proteinExistence type="predicted"/>
<dbReference type="Gramene" id="Al_scaffold_0005_2252">
    <property type="protein sequence ID" value="Al_scaffold_0005_2252"/>
    <property type="gene ID" value="Al_scaffold_0005_2252"/>
</dbReference>
<dbReference type="AlphaFoldDB" id="D7LUJ4"/>
<dbReference type="Proteomes" id="UP000008694">
    <property type="component" value="Unassembled WGS sequence"/>
</dbReference>
<dbReference type="HOGENOM" id="CLU_2298857_0_0_1"/>
<evidence type="ECO:0000313" key="1">
    <source>
        <dbReference type="EMBL" id="EFH54184.1"/>
    </source>
</evidence>
<sequence>ERELEAVALVHSDKTNLTSLNVPPMGLFYLTHCFPEVFPQPPPYMVPIPREYLGGNMDSADGGNMGLPVWNLKSKKEEDISLVKPLQAAFSQCVSPTLSVC</sequence>